<gene>
    <name evidence="2" type="ORF">FHG71_13955</name>
</gene>
<comment type="caution">
    <text evidence="2">The sequence shown here is derived from an EMBL/GenBank/DDBJ whole genome shotgun (WGS) entry which is preliminary data.</text>
</comment>
<dbReference type="AlphaFoldDB" id="A0A5C4NCF3"/>
<dbReference type="Proteomes" id="UP000305709">
    <property type="component" value="Unassembled WGS sequence"/>
</dbReference>
<dbReference type="RefSeq" id="WP_139082306.1">
    <property type="nucleotide sequence ID" value="NZ_VDFV01000021.1"/>
</dbReference>
<evidence type="ECO:0000256" key="1">
    <source>
        <dbReference type="SAM" id="SignalP"/>
    </source>
</evidence>
<organism evidence="2 3">
    <name type="scientific">Rubellimicrobium roseum</name>
    <dbReference type="NCBI Taxonomy" id="687525"/>
    <lineage>
        <taxon>Bacteria</taxon>
        <taxon>Pseudomonadati</taxon>
        <taxon>Pseudomonadota</taxon>
        <taxon>Alphaproteobacteria</taxon>
        <taxon>Rhodobacterales</taxon>
        <taxon>Roseobacteraceae</taxon>
        <taxon>Rubellimicrobium</taxon>
    </lineage>
</organism>
<proteinExistence type="predicted"/>
<accession>A0A5C4NCF3</accession>
<reference evidence="2 3" key="1">
    <citation type="submission" date="2019-06" db="EMBL/GenBank/DDBJ databases">
        <authorList>
            <person name="Jiang L."/>
        </authorList>
    </citation>
    <scope>NUCLEOTIDE SEQUENCE [LARGE SCALE GENOMIC DNA]</scope>
    <source>
        <strain evidence="2 3">YIM 48858</strain>
    </source>
</reference>
<feature type="signal peptide" evidence="1">
    <location>
        <begin position="1"/>
        <end position="18"/>
    </location>
</feature>
<feature type="chain" id="PRO_5022993192" evidence="1">
    <location>
        <begin position="19"/>
        <end position="509"/>
    </location>
</feature>
<evidence type="ECO:0000313" key="3">
    <source>
        <dbReference type="Proteomes" id="UP000305709"/>
    </source>
</evidence>
<dbReference type="EMBL" id="VDFV01000021">
    <property type="protein sequence ID" value="TNC69510.1"/>
    <property type="molecule type" value="Genomic_DNA"/>
</dbReference>
<sequence length="509" mass="53258">MRRLPLGVLALLALPATAQEAGAPLSAIDWLSRSVEVPASTVIGPPEPPVTRDGAAPGVTVTPLGSGQAGGQGILPPEVTGLPADLWSRSDTATLVRLIHAEQIETQPALQDLLVTLLLAEAAPPADDPGSTLFLARVDKLLDLGALEAAQSLLESADLTDPETFRRWFDVSLLRGTESDACGLLAEQPSLAPTLNARVFCLARNGDWNAAALTLNSARALGDVTPEQDELLSRFLDPELMEPEAELAPPSRPSPLTYRIREAVGDLMPTTGLPLAFSHADLRDTVAWRARIEAAERLARYGALSENVLLGIYTAREPAASGGIWDRAASIQRLDAAVSSGDEAAAAEALPVAWAAMDEAGLGVPFARLFAAPLLEMDLDGEVGALAKRIALLSPDYETAARMGMAGSAKERLWTAIATGAVAGVETTDPASAAVIAGFAEARVPIDLARLIDEGRTGEAVLRAIAAFQQGLDGDRQALTAAIATLRAVGLDSSARRAALQYLLLDART</sequence>
<name>A0A5C4NCF3_9RHOB</name>
<keyword evidence="3" id="KW-1185">Reference proteome</keyword>
<keyword evidence="1" id="KW-0732">Signal</keyword>
<dbReference type="OrthoDB" id="7929427at2"/>
<evidence type="ECO:0000313" key="2">
    <source>
        <dbReference type="EMBL" id="TNC69510.1"/>
    </source>
</evidence>
<protein>
    <submittedName>
        <fullName evidence="2">Uncharacterized protein</fullName>
    </submittedName>
</protein>